<reference evidence="1" key="1">
    <citation type="submission" date="2022-04" db="EMBL/GenBank/DDBJ databases">
        <title>Genome of the entomopathogenic fungus Entomophthora muscae.</title>
        <authorList>
            <person name="Elya C."/>
            <person name="Lovett B.R."/>
            <person name="Lee E."/>
            <person name="Macias A.M."/>
            <person name="Hajek A.E."/>
            <person name="De Bivort B.L."/>
            <person name="Kasson M.T."/>
            <person name="De Fine Licht H.H."/>
            <person name="Stajich J.E."/>
        </authorList>
    </citation>
    <scope>NUCLEOTIDE SEQUENCE</scope>
    <source>
        <strain evidence="1">Berkeley</strain>
    </source>
</reference>
<accession>A0ACC2SR16</accession>
<protein>
    <submittedName>
        <fullName evidence="1">Uncharacterized protein</fullName>
    </submittedName>
</protein>
<evidence type="ECO:0000313" key="2">
    <source>
        <dbReference type="Proteomes" id="UP001165960"/>
    </source>
</evidence>
<organism evidence="1 2">
    <name type="scientific">Entomophthora muscae</name>
    <dbReference type="NCBI Taxonomy" id="34485"/>
    <lineage>
        <taxon>Eukaryota</taxon>
        <taxon>Fungi</taxon>
        <taxon>Fungi incertae sedis</taxon>
        <taxon>Zoopagomycota</taxon>
        <taxon>Entomophthoromycotina</taxon>
        <taxon>Entomophthoromycetes</taxon>
        <taxon>Entomophthorales</taxon>
        <taxon>Entomophthoraceae</taxon>
        <taxon>Entomophthora</taxon>
    </lineage>
</organism>
<keyword evidence="2" id="KW-1185">Reference proteome</keyword>
<dbReference type="Proteomes" id="UP001165960">
    <property type="component" value="Unassembled WGS sequence"/>
</dbReference>
<proteinExistence type="predicted"/>
<gene>
    <name evidence="1" type="ORF">DSO57_1026231</name>
</gene>
<name>A0ACC2SR16_9FUNG</name>
<dbReference type="EMBL" id="QTSX02004412">
    <property type="protein sequence ID" value="KAJ9064831.1"/>
    <property type="molecule type" value="Genomic_DNA"/>
</dbReference>
<evidence type="ECO:0000313" key="1">
    <source>
        <dbReference type="EMBL" id="KAJ9064831.1"/>
    </source>
</evidence>
<comment type="caution">
    <text evidence="1">The sequence shown here is derived from an EMBL/GenBank/DDBJ whole genome shotgun (WGS) entry which is preliminary data.</text>
</comment>
<sequence>MNYSYFILLFTLLVATSLGAQNEQVHTHGFVGIPLEDFSDEISLFQLHQRYTECKARGKGPNFPAFSKAMREMVANIQQLVDQLIIEYKIHDVPTGIGFDAWDYVFSSSIYYFVYKKIDNKKENQRMYDKYKVRVLEFYRIANEAIAREFRLTMARLRQPIPDFHPTPEGIAMGAVGCTSLGVIITLVESSKALFDAHRFTILSLKGFKQEWGLE</sequence>